<keyword evidence="7" id="KW-0479">Metal-binding</keyword>
<dbReference type="PANTHER" id="PTHR33202">
    <property type="entry name" value="ZINC UPTAKE REGULATION PROTEIN"/>
    <property type="match status" value="1"/>
</dbReference>
<dbReference type="GO" id="GO:0003700">
    <property type="term" value="F:DNA-binding transcription factor activity"/>
    <property type="evidence" value="ECO:0007669"/>
    <property type="project" value="InterPro"/>
</dbReference>
<comment type="caution">
    <text evidence="8">The sequence shown here is derived from an EMBL/GenBank/DDBJ whole genome shotgun (WGS) entry which is preliminary data.</text>
</comment>
<keyword evidence="3 7" id="KW-0862">Zinc</keyword>
<feature type="binding site" evidence="7">
    <location>
        <position position="107"/>
    </location>
    <ligand>
        <name>Zn(2+)</name>
        <dbReference type="ChEBI" id="CHEBI:29105"/>
    </ligand>
</feature>
<name>A0A9X1Z9S9_9GAMM</name>
<dbReference type="EMBL" id="JAKILJ010000072">
    <property type="protein sequence ID" value="MCL1107617.1"/>
    <property type="molecule type" value="Genomic_DNA"/>
</dbReference>
<evidence type="ECO:0000256" key="7">
    <source>
        <dbReference type="PIRSR" id="PIRSR602481-1"/>
    </source>
</evidence>
<evidence type="ECO:0000256" key="1">
    <source>
        <dbReference type="ARBA" id="ARBA00007957"/>
    </source>
</evidence>
<dbReference type="InterPro" id="IPR036388">
    <property type="entry name" value="WH-like_DNA-bd_sf"/>
</dbReference>
<dbReference type="GO" id="GO:0008270">
    <property type="term" value="F:zinc ion binding"/>
    <property type="evidence" value="ECO:0007669"/>
    <property type="project" value="TreeGrafter"/>
</dbReference>
<feature type="binding site" evidence="7">
    <location>
        <position position="148"/>
    </location>
    <ligand>
        <name>Zn(2+)</name>
        <dbReference type="ChEBI" id="CHEBI:29105"/>
    </ligand>
</feature>
<evidence type="ECO:0000313" key="9">
    <source>
        <dbReference type="Proteomes" id="UP001139408"/>
    </source>
</evidence>
<feature type="binding site" evidence="7">
    <location>
        <position position="104"/>
    </location>
    <ligand>
        <name>Zn(2+)</name>
        <dbReference type="ChEBI" id="CHEBI:29105"/>
    </ligand>
</feature>
<evidence type="ECO:0000256" key="6">
    <source>
        <dbReference type="ARBA" id="ARBA00023163"/>
    </source>
</evidence>
<reference evidence="8" key="1">
    <citation type="submission" date="2022-01" db="EMBL/GenBank/DDBJ databases">
        <title>Whole genome-based taxonomy of the Shewanellaceae.</title>
        <authorList>
            <person name="Martin-Rodriguez A.J."/>
        </authorList>
    </citation>
    <scope>NUCLEOTIDE SEQUENCE</scope>
    <source>
        <strain evidence="8">DSM 23803</strain>
    </source>
</reference>
<dbReference type="Pfam" id="PF01475">
    <property type="entry name" value="FUR"/>
    <property type="match status" value="1"/>
</dbReference>
<evidence type="ECO:0000256" key="5">
    <source>
        <dbReference type="ARBA" id="ARBA00023125"/>
    </source>
</evidence>
<dbReference type="GO" id="GO:0045892">
    <property type="term" value="P:negative regulation of DNA-templated transcription"/>
    <property type="evidence" value="ECO:0007669"/>
    <property type="project" value="TreeGrafter"/>
</dbReference>
<dbReference type="Gene3D" id="1.10.10.10">
    <property type="entry name" value="Winged helix-like DNA-binding domain superfamily/Winged helix DNA-binding domain"/>
    <property type="match status" value="1"/>
</dbReference>
<evidence type="ECO:0000256" key="3">
    <source>
        <dbReference type="ARBA" id="ARBA00022833"/>
    </source>
</evidence>
<protein>
    <submittedName>
        <fullName evidence="8">Transcriptional repressor</fullName>
    </submittedName>
</protein>
<sequence>MNNIDTIIEHAEQNCKSHGSRLTTKRKQVLSLLVQTSKALSAYDLIDLFVKENGEKIPAMSVYRILDFLEAEHLVHKLKLANKYIACSHITCKHEHGVPQFLICSVCNAVKEITVNKSTINELNQSVEQAGFKLVSPQLEINCICNDCLTTAV</sequence>
<accession>A0A9X1Z9S9</accession>
<feature type="binding site" evidence="7">
    <location>
        <position position="145"/>
    </location>
    <ligand>
        <name>Zn(2+)</name>
        <dbReference type="ChEBI" id="CHEBI:29105"/>
    </ligand>
</feature>
<dbReference type="RefSeq" id="WP_188927041.1">
    <property type="nucleotide sequence ID" value="NZ_BMQI01000072.1"/>
</dbReference>
<evidence type="ECO:0000256" key="2">
    <source>
        <dbReference type="ARBA" id="ARBA00022491"/>
    </source>
</evidence>
<keyword evidence="2" id="KW-0678">Repressor</keyword>
<gene>
    <name evidence="8" type="ORF">L2749_20630</name>
</gene>
<dbReference type="GO" id="GO:0005829">
    <property type="term" value="C:cytosol"/>
    <property type="evidence" value="ECO:0007669"/>
    <property type="project" value="TreeGrafter"/>
</dbReference>
<dbReference type="Gene3D" id="3.30.1490.190">
    <property type="match status" value="1"/>
</dbReference>
<dbReference type="InterPro" id="IPR036390">
    <property type="entry name" value="WH_DNA-bd_sf"/>
</dbReference>
<dbReference type="Proteomes" id="UP001139408">
    <property type="component" value="Unassembled WGS sequence"/>
</dbReference>
<dbReference type="SUPFAM" id="SSF46785">
    <property type="entry name" value="Winged helix' DNA-binding domain"/>
    <property type="match status" value="1"/>
</dbReference>
<keyword evidence="4" id="KW-0805">Transcription regulation</keyword>
<comment type="similarity">
    <text evidence="1">Belongs to the Fur family.</text>
</comment>
<dbReference type="InterPro" id="IPR002481">
    <property type="entry name" value="FUR"/>
</dbReference>
<keyword evidence="9" id="KW-1185">Reference proteome</keyword>
<evidence type="ECO:0000313" key="8">
    <source>
        <dbReference type="EMBL" id="MCL1107617.1"/>
    </source>
</evidence>
<proteinExistence type="inferred from homology"/>
<organism evidence="8 9">
    <name type="scientific">Shewanella algicola</name>
    <dbReference type="NCBI Taxonomy" id="640633"/>
    <lineage>
        <taxon>Bacteria</taxon>
        <taxon>Pseudomonadati</taxon>
        <taxon>Pseudomonadota</taxon>
        <taxon>Gammaproteobacteria</taxon>
        <taxon>Alteromonadales</taxon>
        <taxon>Shewanellaceae</taxon>
        <taxon>Shewanella</taxon>
    </lineage>
</organism>
<dbReference type="GO" id="GO:1900376">
    <property type="term" value="P:regulation of secondary metabolite biosynthetic process"/>
    <property type="evidence" value="ECO:0007669"/>
    <property type="project" value="TreeGrafter"/>
</dbReference>
<comment type="cofactor">
    <cofactor evidence="7">
        <name>Zn(2+)</name>
        <dbReference type="ChEBI" id="CHEBI:29105"/>
    </cofactor>
    <text evidence="7">Binds 1 zinc ion per subunit.</text>
</comment>
<dbReference type="AlphaFoldDB" id="A0A9X1Z9S9"/>
<evidence type="ECO:0000256" key="4">
    <source>
        <dbReference type="ARBA" id="ARBA00023015"/>
    </source>
</evidence>
<dbReference type="GO" id="GO:0000976">
    <property type="term" value="F:transcription cis-regulatory region binding"/>
    <property type="evidence" value="ECO:0007669"/>
    <property type="project" value="TreeGrafter"/>
</dbReference>
<dbReference type="PANTHER" id="PTHR33202:SF6">
    <property type="entry name" value="ZINC UPTAKE REGULATION PROTEIN"/>
    <property type="match status" value="1"/>
</dbReference>
<keyword evidence="5" id="KW-0238">DNA-binding</keyword>
<dbReference type="InterPro" id="IPR043135">
    <property type="entry name" value="Fur_C"/>
</dbReference>
<keyword evidence="6" id="KW-0804">Transcription</keyword>